<organism evidence="2">
    <name type="scientific">Vibrio sp. DAT722</name>
    <dbReference type="NCBI Taxonomy" id="344879"/>
    <lineage>
        <taxon>Bacteria</taxon>
        <taxon>Pseudomonadati</taxon>
        <taxon>Pseudomonadota</taxon>
        <taxon>Gammaproteobacteria</taxon>
        <taxon>Vibrionales</taxon>
        <taxon>Vibrionaceae</taxon>
        <taxon>Vibrio</taxon>
    </lineage>
</organism>
<keyword evidence="1" id="KW-1133">Transmembrane helix</keyword>
<accession>Q2F9X1</accession>
<reference evidence="2" key="1">
    <citation type="journal article" date="2006" name="BMC Evol. Biol.">
        <title>Recovery and evolutionary analysis of complete integron gene cassette arrays from Vibrio.</title>
        <authorList>
            <person name="Boucher Y."/>
            <person name="Nesbo C.L."/>
            <person name="Joss M.J."/>
            <person name="Robinson A."/>
            <person name="Mabbutt B.C."/>
            <person name="Gillings M.R."/>
            <person name="Doolittle W.F."/>
            <person name="Stokes H.W."/>
        </authorList>
    </citation>
    <scope>NUCLEOTIDE SEQUENCE</scope>
    <source>
        <strain evidence="2">DAT722</strain>
    </source>
</reference>
<proteinExistence type="predicted"/>
<protein>
    <submittedName>
        <fullName evidence="2">Uncharacterized protein</fullName>
    </submittedName>
</protein>
<feature type="transmembrane region" description="Helical" evidence="1">
    <location>
        <begin position="46"/>
        <end position="62"/>
    </location>
</feature>
<name>Q2F9X1_9VIBR</name>
<feature type="transmembrane region" description="Helical" evidence="1">
    <location>
        <begin position="21"/>
        <end position="40"/>
    </location>
</feature>
<evidence type="ECO:0000313" key="2">
    <source>
        <dbReference type="EMBL" id="ABA55900.1"/>
    </source>
</evidence>
<dbReference type="EMBL" id="DQ139261">
    <property type="protein sequence ID" value="ABA55900.1"/>
    <property type="molecule type" value="Genomic_DNA"/>
</dbReference>
<dbReference type="AlphaFoldDB" id="Q2F9X1"/>
<keyword evidence="1" id="KW-0812">Transmembrane</keyword>
<evidence type="ECO:0000256" key="1">
    <source>
        <dbReference type="SAM" id="Phobius"/>
    </source>
</evidence>
<sequence length="194" mass="21184">MQVGKPRSRKLKLKAQKFESILRAASAAVLLIVPIYFGYVGKPTEMGLVIAAGFIGLVFSSLDKFESFKAGGVEAKLKLEQIDAIIDKQTESDYSEGQESPGIEIPNLDLVPKNAQDVLTALHDPNYTWRYVSGVCKATKLNRGSVQAALEWLVAHGYAKKSIGKNGEIWALTSEGRSLYVRVRFKNVQGGVPA</sequence>
<keyword evidence="1" id="KW-0472">Membrane</keyword>